<comment type="caution">
    <text evidence="1">The sequence shown here is derived from an EMBL/GenBank/DDBJ whole genome shotgun (WGS) entry which is preliminary data.</text>
</comment>
<dbReference type="AlphaFoldDB" id="A0AAW1KG39"/>
<accession>A0AAW1KG39</accession>
<proteinExistence type="predicted"/>
<dbReference type="Proteomes" id="UP001458880">
    <property type="component" value="Unassembled WGS sequence"/>
</dbReference>
<gene>
    <name evidence="1" type="ORF">QE152_g24285</name>
</gene>
<evidence type="ECO:0000313" key="1">
    <source>
        <dbReference type="EMBL" id="KAK9717228.1"/>
    </source>
</evidence>
<name>A0AAW1KG39_POPJA</name>
<organism evidence="1 2">
    <name type="scientific">Popillia japonica</name>
    <name type="common">Japanese beetle</name>
    <dbReference type="NCBI Taxonomy" id="7064"/>
    <lineage>
        <taxon>Eukaryota</taxon>
        <taxon>Metazoa</taxon>
        <taxon>Ecdysozoa</taxon>
        <taxon>Arthropoda</taxon>
        <taxon>Hexapoda</taxon>
        <taxon>Insecta</taxon>
        <taxon>Pterygota</taxon>
        <taxon>Neoptera</taxon>
        <taxon>Endopterygota</taxon>
        <taxon>Coleoptera</taxon>
        <taxon>Polyphaga</taxon>
        <taxon>Scarabaeiformia</taxon>
        <taxon>Scarabaeidae</taxon>
        <taxon>Rutelinae</taxon>
        <taxon>Popillia</taxon>
    </lineage>
</organism>
<evidence type="ECO:0008006" key="3">
    <source>
        <dbReference type="Google" id="ProtNLM"/>
    </source>
</evidence>
<reference evidence="1 2" key="1">
    <citation type="journal article" date="2024" name="BMC Genomics">
        <title>De novo assembly and annotation of Popillia japonica's genome with initial clues to its potential as an invasive pest.</title>
        <authorList>
            <person name="Cucini C."/>
            <person name="Boschi S."/>
            <person name="Funari R."/>
            <person name="Cardaioli E."/>
            <person name="Iannotti N."/>
            <person name="Marturano G."/>
            <person name="Paoli F."/>
            <person name="Bruttini M."/>
            <person name="Carapelli A."/>
            <person name="Frati F."/>
            <person name="Nardi F."/>
        </authorList>
    </citation>
    <scope>NUCLEOTIDE SEQUENCE [LARGE SCALE GENOMIC DNA]</scope>
    <source>
        <strain evidence="1">DMR45628</strain>
    </source>
</reference>
<protein>
    <recommendedName>
        <fullName evidence="3">HTH CENPB-type domain-containing protein</fullName>
    </recommendedName>
</protein>
<sequence length="76" mass="8757">MIIKWLGWDWLQSFLKRNPTVSVRTPEATSLARAQAFNKVQIAAYFDKLEETLDEHKFTPAQIYNVDESALSIVQS</sequence>
<dbReference type="EMBL" id="JASPKY010000245">
    <property type="protein sequence ID" value="KAK9717228.1"/>
    <property type="molecule type" value="Genomic_DNA"/>
</dbReference>
<keyword evidence="2" id="KW-1185">Reference proteome</keyword>
<evidence type="ECO:0000313" key="2">
    <source>
        <dbReference type="Proteomes" id="UP001458880"/>
    </source>
</evidence>